<dbReference type="Proteomes" id="UP000324585">
    <property type="component" value="Unassembled WGS sequence"/>
</dbReference>
<keyword evidence="3" id="KW-0687">Ribonucleoprotein</keyword>
<organism evidence="4 5">
    <name type="scientific">Porphyridium purpureum</name>
    <name type="common">Red alga</name>
    <name type="synonym">Porphyridium cruentum</name>
    <dbReference type="NCBI Taxonomy" id="35688"/>
    <lineage>
        <taxon>Eukaryota</taxon>
        <taxon>Rhodophyta</taxon>
        <taxon>Bangiophyceae</taxon>
        <taxon>Porphyridiales</taxon>
        <taxon>Porphyridiaceae</taxon>
        <taxon>Porphyridium</taxon>
    </lineage>
</organism>
<dbReference type="GO" id="GO:0005737">
    <property type="term" value="C:cytoplasm"/>
    <property type="evidence" value="ECO:0007669"/>
    <property type="project" value="UniProtKB-ARBA"/>
</dbReference>
<dbReference type="OrthoDB" id="1932324at2759"/>
<evidence type="ECO:0000313" key="4">
    <source>
        <dbReference type="EMBL" id="KAA8497983.1"/>
    </source>
</evidence>
<gene>
    <name evidence="4" type="ORF">FVE85_5568</name>
</gene>
<dbReference type="AlphaFoldDB" id="A0A5J4Z536"/>
<comment type="caution">
    <text evidence="4">The sequence shown here is derived from an EMBL/GenBank/DDBJ whole genome shotgun (WGS) entry which is preliminary data.</text>
</comment>
<dbReference type="PANTHER" id="PTHR12899">
    <property type="entry name" value="39S RIBOSOMAL PROTEIN L18, MITOCHONDRIAL"/>
    <property type="match status" value="1"/>
</dbReference>
<dbReference type="SUPFAM" id="SSF53137">
    <property type="entry name" value="Translational machinery components"/>
    <property type="match status" value="1"/>
</dbReference>
<dbReference type="Gene3D" id="3.30.420.100">
    <property type="match status" value="1"/>
</dbReference>
<keyword evidence="5" id="KW-1185">Reference proteome</keyword>
<dbReference type="Pfam" id="PF00861">
    <property type="entry name" value="Ribosomal_L18p"/>
    <property type="match status" value="1"/>
</dbReference>
<dbReference type="CDD" id="cd00432">
    <property type="entry name" value="Ribosomal_L18_L5e"/>
    <property type="match status" value="1"/>
</dbReference>
<dbReference type="InterPro" id="IPR057268">
    <property type="entry name" value="Ribosomal_L18"/>
</dbReference>
<comment type="similarity">
    <text evidence="1">Belongs to the universal ribosomal protein uL18 family.</text>
</comment>
<dbReference type="GO" id="GO:0003735">
    <property type="term" value="F:structural constituent of ribosome"/>
    <property type="evidence" value="ECO:0007669"/>
    <property type="project" value="InterPro"/>
</dbReference>
<reference evidence="5" key="1">
    <citation type="journal article" date="2019" name="Nat. Commun.">
        <title>Expansion of phycobilisome linker gene families in mesophilic red algae.</title>
        <authorList>
            <person name="Lee J."/>
            <person name="Kim D."/>
            <person name="Bhattacharya D."/>
            <person name="Yoon H.S."/>
        </authorList>
    </citation>
    <scope>NUCLEOTIDE SEQUENCE [LARGE SCALE GENOMIC DNA]</scope>
    <source>
        <strain evidence="5">CCMP 1328</strain>
    </source>
</reference>
<accession>A0A5J4Z536</accession>
<evidence type="ECO:0000256" key="3">
    <source>
        <dbReference type="ARBA" id="ARBA00023274"/>
    </source>
</evidence>
<dbReference type="OMA" id="NEMTSAN"/>
<proteinExistence type="inferred from homology"/>
<dbReference type="GO" id="GO:1990904">
    <property type="term" value="C:ribonucleoprotein complex"/>
    <property type="evidence" value="ECO:0007669"/>
    <property type="project" value="UniProtKB-KW"/>
</dbReference>
<dbReference type="EMBL" id="VRMN01000001">
    <property type="protein sequence ID" value="KAA8497983.1"/>
    <property type="molecule type" value="Genomic_DNA"/>
</dbReference>
<evidence type="ECO:0000256" key="1">
    <source>
        <dbReference type="ARBA" id="ARBA00007116"/>
    </source>
</evidence>
<keyword evidence="2 4" id="KW-0689">Ribosomal protein</keyword>
<evidence type="ECO:0000313" key="5">
    <source>
        <dbReference type="Proteomes" id="UP000324585"/>
    </source>
</evidence>
<evidence type="ECO:0000256" key="2">
    <source>
        <dbReference type="ARBA" id="ARBA00022980"/>
    </source>
</evidence>
<name>A0A5J4Z536_PORPP</name>
<protein>
    <submittedName>
        <fullName evidence="4">50S ribosomal protein L18</fullName>
    </submittedName>
</protein>
<dbReference type="GO" id="GO:0005840">
    <property type="term" value="C:ribosome"/>
    <property type="evidence" value="ECO:0007669"/>
    <property type="project" value="UniProtKB-KW"/>
</dbReference>
<sequence>MPKRLYVRRLPEGAKHLILHMTNRHIRGAIVDKMASTTDALISTESEALRRRLYNNEMTSANLGSYKTATTEAARLVGEAIGERAVEKGITTLYFERKYSIVGKAKAFLDAVISKGIKVL</sequence>
<dbReference type="GO" id="GO:0006412">
    <property type="term" value="P:translation"/>
    <property type="evidence" value="ECO:0007669"/>
    <property type="project" value="InterPro"/>
</dbReference>
<dbReference type="GO" id="GO:0008097">
    <property type="term" value="F:5S rRNA binding"/>
    <property type="evidence" value="ECO:0007669"/>
    <property type="project" value="TreeGrafter"/>
</dbReference>
<dbReference type="InterPro" id="IPR005484">
    <property type="entry name" value="Ribosomal_uL18_bac/plant/anim"/>
</dbReference>
<dbReference type="PANTHER" id="PTHR12899:SF3">
    <property type="entry name" value="LARGE RIBOSOMAL SUBUNIT PROTEIN UL18M"/>
    <property type="match status" value="1"/>
</dbReference>